<dbReference type="RefSeq" id="WP_074759935.1">
    <property type="nucleotide sequence ID" value="NZ_FNRF01000001.1"/>
</dbReference>
<proteinExistence type="predicted"/>
<dbReference type="GO" id="GO:0015969">
    <property type="term" value="P:guanosine tetraphosphate metabolic process"/>
    <property type="evidence" value="ECO:0007669"/>
    <property type="project" value="InterPro"/>
</dbReference>
<dbReference type="OrthoDB" id="9801824at2"/>
<dbReference type="Proteomes" id="UP000182257">
    <property type="component" value="Unassembled WGS sequence"/>
</dbReference>
<accession>A0A1H3XQN6</accession>
<gene>
    <name evidence="2" type="ORF">SAMN05216462_0322</name>
</gene>
<feature type="domain" description="RelA/SpoT" evidence="1">
    <location>
        <begin position="48"/>
        <end position="164"/>
    </location>
</feature>
<dbReference type="CDD" id="cd05399">
    <property type="entry name" value="NT_Rel-Spo_like"/>
    <property type="match status" value="1"/>
</dbReference>
<evidence type="ECO:0000259" key="1">
    <source>
        <dbReference type="SMART" id="SM00954"/>
    </source>
</evidence>
<reference evidence="2 3" key="1">
    <citation type="submission" date="2016-10" db="EMBL/GenBank/DDBJ databases">
        <authorList>
            <person name="de Groot N.N."/>
        </authorList>
    </citation>
    <scope>NUCLEOTIDE SEQUENCE [LARGE SCALE GENOMIC DNA]</scope>
    <source>
        <strain evidence="2 3">D31d</strain>
    </source>
</reference>
<dbReference type="InterPro" id="IPR007685">
    <property type="entry name" value="RelA_SpoT"/>
</dbReference>
<sequence length="349" mass="39719">MRLSPHCEALLQEFIDLRPQLILLDNKIFELLQTTMQQQGIELNSIEHRIKGVESLAGKLERKGEKYHSLSDITDLIGLRIVTFYTDDVDKVAAIVSQLFDIDWSNSVDKRKLHDFNSFGYNSLHYICQLHEGSIPFEIQIRTALQHTWSAIEHDIGYKGAVKLPPQYRRQFSRLAGMLELADDEFSRLRTTMTEYRRQIQTLVKSGNLSDVTLSTDSFRSYLELHPFERLNQRIAAVNQAELFPASLMPFLRVLEHFGMESLGDVQAMVDDLSDTAYQLALSQLAVTDLDILSESVGLQNLCVVYALKHGGGRDDVKMIYDTLYGANESNAILADAMIRQYKAIGQKQ</sequence>
<dbReference type="SUPFAM" id="SSF81301">
    <property type="entry name" value="Nucleotidyltransferase"/>
    <property type="match status" value="1"/>
</dbReference>
<dbReference type="EMBL" id="FNRF01000001">
    <property type="protein sequence ID" value="SEA01837.1"/>
    <property type="molecule type" value="Genomic_DNA"/>
</dbReference>
<dbReference type="Gene3D" id="3.30.460.10">
    <property type="entry name" value="Beta Polymerase, domain 2"/>
    <property type="match status" value="1"/>
</dbReference>
<dbReference type="PANTHER" id="PTHR41773">
    <property type="entry name" value="GTP PYROPHOSPHATASE-RELATED"/>
    <property type="match status" value="1"/>
</dbReference>
<dbReference type="AlphaFoldDB" id="A0A1H3XQN6"/>
<organism evidence="2 3">
    <name type="scientific">Xylanibacter ruminicola</name>
    <name type="common">Prevotella ruminicola</name>
    <dbReference type="NCBI Taxonomy" id="839"/>
    <lineage>
        <taxon>Bacteria</taxon>
        <taxon>Pseudomonadati</taxon>
        <taxon>Bacteroidota</taxon>
        <taxon>Bacteroidia</taxon>
        <taxon>Bacteroidales</taxon>
        <taxon>Prevotellaceae</taxon>
        <taxon>Xylanibacter</taxon>
    </lineage>
</organism>
<dbReference type="InterPro" id="IPR043519">
    <property type="entry name" value="NT_sf"/>
</dbReference>
<name>A0A1H3XQN6_XYLRU</name>
<dbReference type="PANTHER" id="PTHR41773:SF1">
    <property type="entry name" value="RELA_SPOT DOMAIN-CONTAINING PROTEIN"/>
    <property type="match status" value="1"/>
</dbReference>
<protein>
    <submittedName>
        <fullName evidence="2">PpGpp synthetase catalytic domain-containing protein (RelA/SpoT-type nucleotidyltranferase)</fullName>
    </submittedName>
</protein>
<evidence type="ECO:0000313" key="3">
    <source>
        <dbReference type="Proteomes" id="UP000182257"/>
    </source>
</evidence>
<dbReference type="Gene3D" id="1.10.287.860">
    <property type="entry name" value="Nucleotidyltransferase"/>
    <property type="match status" value="1"/>
</dbReference>
<dbReference type="SMART" id="SM00954">
    <property type="entry name" value="RelA_SpoT"/>
    <property type="match status" value="1"/>
</dbReference>
<evidence type="ECO:0000313" key="2">
    <source>
        <dbReference type="EMBL" id="SEA01837.1"/>
    </source>
</evidence>
<dbReference type="Pfam" id="PF04607">
    <property type="entry name" value="RelA_SpoT"/>
    <property type="match status" value="1"/>
</dbReference>